<protein>
    <submittedName>
        <fullName evidence="3">CPBP family intramembrane metalloprotease</fullName>
    </submittedName>
</protein>
<dbReference type="PANTHER" id="PTHR43592:SF15">
    <property type="entry name" value="CAAX AMINO TERMINAL PROTEASE FAMILY PROTEIN"/>
    <property type="match status" value="1"/>
</dbReference>
<dbReference type="Proteomes" id="UP000651271">
    <property type="component" value="Unassembled WGS sequence"/>
</dbReference>
<organism evidence="3 4">
    <name type="scientific">Sphingobacterium litopenaei</name>
    <dbReference type="NCBI Taxonomy" id="2763500"/>
    <lineage>
        <taxon>Bacteria</taxon>
        <taxon>Pseudomonadati</taxon>
        <taxon>Bacteroidota</taxon>
        <taxon>Sphingobacteriia</taxon>
        <taxon>Sphingobacteriales</taxon>
        <taxon>Sphingobacteriaceae</taxon>
        <taxon>Sphingobacterium</taxon>
    </lineage>
</organism>
<dbReference type="PROSITE" id="PS51257">
    <property type="entry name" value="PROKAR_LIPOPROTEIN"/>
    <property type="match status" value="1"/>
</dbReference>
<feature type="transmembrane region" description="Helical" evidence="1">
    <location>
        <begin position="155"/>
        <end position="178"/>
    </location>
</feature>
<evidence type="ECO:0000259" key="2">
    <source>
        <dbReference type="Pfam" id="PF02517"/>
    </source>
</evidence>
<dbReference type="GO" id="GO:0008237">
    <property type="term" value="F:metallopeptidase activity"/>
    <property type="evidence" value="ECO:0007669"/>
    <property type="project" value="UniProtKB-KW"/>
</dbReference>
<dbReference type="EMBL" id="JACOIJ010000005">
    <property type="protein sequence ID" value="MBD1428850.1"/>
    <property type="molecule type" value="Genomic_DNA"/>
</dbReference>
<feature type="transmembrane region" description="Helical" evidence="1">
    <location>
        <begin position="199"/>
        <end position="219"/>
    </location>
</feature>
<dbReference type="PANTHER" id="PTHR43592">
    <property type="entry name" value="CAAX AMINO TERMINAL PROTEASE"/>
    <property type="match status" value="1"/>
</dbReference>
<keyword evidence="3" id="KW-0378">Hydrolase</keyword>
<feature type="transmembrane region" description="Helical" evidence="1">
    <location>
        <begin position="239"/>
        <end position="261"/>
    </location>
</feature>
<feature type="transmembrane region" description="Helical" evidence="1">
    <location>
        <begin position="15"/>
        <end position="42"/>
    </location>
</feature>
<evidence type="ECO:0000313" key="3">
    <source>
        <dbReference type="EMBL" id="MBD1428850.1"/>
    </source>
</evidence>
<keyword evidence="4" id="KW-1185">Reference proteome</keyword>
<keyword evidence="1" id="KW-0812">Transmembrane</keyword>
<evidence type="ECO:0000313" key="4">
    <source>
        <dbReference type="Proteomes" id="UP000651271"/>
    </source>
</evidence>
<proteinExistence type="predicted"/>
<keyword evidence="3" id="KW-0482">Metalloprotease</keyword>
<dbReference type="InterPro" id="IPR003675">
    <property type="entry name" value="Rce1/LyrA-like_dom"/>
</dbReference>
<keyword evidence="3" id="KW-0645">Protease</keyword>
<dbReference type="RefSeq" id="WP_190301596.1">
    <property type="nucleotide sequence ID" value="NZ_JACOIJ010000005.1"/>
</dbReference>
<feature type="transmembrane region" description="Helical" evidence="1">
    <location>
        <begin position="273"/>
        <end position="296"/>
    </location>
</feature>
<evidence type="ECO:0000256" key="1">
    <source>
        <dbReference type="SAM" id="Phobius"/>
    </source>
</evidence>
<feature type="transmembrane region" description="Helical" evidence="1">
    <location>
        <begin position="62"/>
        <end position="80"/>
    </location>
</feature>
<feature type="transmembrane region" description="Helical" evidence="1">
    <location>
        <begin position="101"/>
        <end position="121"/>
    </location>
</feature>
<keyword evidence="1" id="KW-0472">Membrane</keyword>
<gene>
    <name evidence="3" type="ORF">H8B04_04580</name>
</gene>
<sequence length="310" mass="35114">MIDFLEKQHSPWQSILLLLLLTFACSISIQILVIVLGLLTNANAQSFLSSGGDLSALQNTPFFVYALLASSTFGTFYLPAIFLQKREPYNLYFPSQNKNKYLFYILAIAGLLAFGPMMGLIGEWNANITLPEGLKGVENWMRRQEDASNDLIRNLVMVDSIGLLFINIIVMAVFPAIAEEYYFRGSVMHILHRIVKNQHLAIWITAIIFSAIHVQFFGFFPRVLLGAFFGYMLIWTNNIWVPIVGHFVNNATVTILAYYYTTQGKSFEDLQSYDNYPIFVYLGSLLLTAAIALLFYKKSKSNINYGEGLD</sequence>
<dbReference type="Pfam" id="PF02517">
    <property type="entry name" value="Rce1-like"/>
    <property type="match status" value="1"/>
</dbReference>
<keyword evidence="1" id="KW-1133">Transmembrane helix</keyword>
<name>A0ABR7YC15_9SPHI</name>
<comment type="caution">
    <text evidence="3">The sequence shown here is derived from an EMBL/GenBank/DDBJ whole genome shotgun (WGS) entry which is preliminary data.</text>
</comment>
<feature type="domain" description="CAAX prenyl protease 2/Lysostaphin resistance protein A-like" evidence="2">
    <location>
        <begin position="164"/>
        <end position="251"/>
    </location>
</feature>
<reference evidence="3 4" key="1">
    <citation type="submission" date="2020-08" db="EMBL/GenBank/DDBJ databases">
        <title>Sphingobacterium sp. DN04309 isolated from aquaculture water.</title>
        <authorList>
            <person name="Zhang M."/>
        </authorList>
    </citation>
    <scope>NUCLEOTIDE SEQUENCE [LARGE SCALE GENOMIC DNA]</scope>
    <source>
        <strain evidence="3 4">DN04309</strain>
    </source>
</reference>
<accession>A0ABR7YC15</accession>